<dbReference type="GO" id="GO:0015074">
    <property type="term" value="P:DNA integration"/>
    <property type="evidence" value="ECO:0007669"/>
    <property type="project" value="InterPro"/>
</dbReference>
<evidence type="ECO:0000259" key="2">
    <source>
        <dbReference type="PROSITE" id="PS50994"/>
    </source>
</evidence>
<dbReference type="InterPro" id="IPR002156">
    <property type="entry name" value="RNaseH_domain"/>
</dbReference>
<dbReference type="EMBL" id="OIVN01004724">
    <property type="protein sequence ID" value="SPD18941.1"/>
    <property type="molecule type" value="Genomic_DNA"/>
</dbReference>
<dbReference type="Pfam" id="PF00078">
    <property type="entry name" value="RVT_1"/>
    <property type="match status" value="1"/>
</dbReference>
<dbReference type="PROSITE" id="PS50879">
    <property type="entry name" value="RNASE_H_1"/>
    <property type="match status" value="1"/>
</dbReference>
<dbReference type="Gene3D" id="3.10.10.10">
    <property type="entry name" value="HIV Type 1 Reverse Transcriptase, subunit A, domain 1"/>
    <property type="match status" value="1"/>
</dbReference>
<dbReference type="GO" id="GO:0003676">
    <property type="term" value="F:nucleic acid binding"/>
    <property type="evidence" value="ECO:0007669"/>
    <property type="project" value="InterPro"/>
</dbReference>
<dbReference type="Pfam" id="PF17919">
    <property type="entry name" value="RT_RNaseH_2"/>
    <property type="match status" value="1"/>
</dbReference>
<dbReference type="Pfam" id="PF13456">
    <property type="entry name" value="RVT_3"/>
    <property type="match status" value="1"/>
</dbReference>
<reference evidence="3" key="1">
    <citation type="submission" date="2018-02" db="EMBL/GenBank/DDBJ databases">
        <authorList>
            <person name="Cohen D.B."/>
            <person name="Kent A.D."/>
        </authorList>
    </citation>
    <scope>NUCLEOTIDE SEQUENCE</scope>
</reference>
<dbReference type="GO" id="GO:0004523">
    <property type="term" value="F:RNA-DNA hybrid ribonuclease activity"/>
    <property type="evidence" value="ECO:0007669"/>
    <property type="project" value="InterPro"/>
</dbReference>
<sequence>MGDIKNEPFFMWPAPLGGDPTRRDPNKYCSYHIEKGHMTEKCYTLKKHLEDLAKAGHLHRYISDGQRQHYHEGLTTAHNTKPAARVIETIHTSRSNGQSYDRLKSDLKKAQHLREVFQVSEGSVMSKKSRMDFPRNEQQIFFSDEDLRNVQTPHDDPLVIKLRIGDSDVKRSEKAGDAYTKTYTLCEELETVTFSSDPEKYFKIGRELSPVDRTELIDFLANNVDVLAWDPYEVPGVDPNYIEHRLNTDPHSKPVQQRARRSAPVHAEAVQKEVERLFQAGAIREIQYPTWLSNTVVVKKKNGKWRVCVDFTNLNQACPNDPFPLPKIDQLVDATAGHDRMSFLDAFQGYHQIALSTEDREKTAFITPLGIYCYKVMPFGLKNAGATYQRMVTKMFKDQIGKTMEIYIDDMVVKSRSSQNHLKDLTETFRVLKLHKLRLNASKCVFGVGSGKFLGFMVSHRGIEVNPDQIKVIQELKASRTHKEVQRLTGMTAALSRCVSAFEDLKKYLSSSLLLSNPTPGEPLFLYLAVSDRAVSAVLIRIKDTVQCPVYYASKTMTEAETRYPPLEKVGLALITAANKLPQYFQAHTIYVVTQYPIQAMFHKADFTGRIWKWGAKISALGVKYLPKTAIKGQVLADFVAEFTPTSEQQNIGETTPQEDSPEHTGWWKVYVDGASNAKGLGTGVVIITPDETVIEQSIRLDFKTSNNEAEYEAVLAGLKSAKTLGARRLIVYCDSLLVASQINGEYMARDERMAAYLLKVQTAMPNFEIVRVEQIGRNLNNHADALATLASVLSADFKRFIPIETLATPSIDQPANFVNTITVGPCWMDPYVIYLKEDVLPLQKKEAEIIRRKATRFWLSKDSKLYKRSFSGPYLLCVHPDIVEDLLYEIHEGICGSHTGGKSLAHRALTQGYWWPLHAKRRCELRKKWDMDLVGPLPKATGNRRWLIVATDYFTKWVEAEPLANIRDKDSIKFVWKNIITRFGIPKTIISDNGTQFTSKPFTKYCSELGIKNVYSSPAYPQSNGQAEASNKTVLDRIKKRLEDAKGRWVEELPNVLWTFRTTPRRSTGETPFSLAYGSEAVIPLEIGLPTLRTSEWDPTRNDLAQSQALDLLEERREQAMIRLASYQQQLKKGYNKNVRPRSFQQGDLVLRKVLGNTKNPTDGKLGPNWEGPYRVRFVTGTGAYHPRRLKFFTPAPAMEC</sequence>
<evidence type="ECO:0000313" key="3">
    <source>
        <dbReference type="EMBL" id="SPD18941.1"/>
    </source>
</evidence>
<dbReference type="AlphaFoldDB" id="A0A2N9I550"/>
<dbReference type="InterPro" id="IPR043502">
    <property type="entry name" value="DNA/RNA_pol_sf"/>
</dbReference>
<dbReference type="Pfam" id="PF00665">
    <property type="entry name" value="rve"/>
    <property type="match status" value="1"/>
</dbReference>
<dbReference type="InterPro" id="IPR000477">
    <property type="entry name" value="RT_dom"/>
</dbReference>
<accession>A0A2N9I550</accession>
<dbReference type="InterPro" id="IPR043128">
    <property type="entry name" value="Rev_trsase/Diguanyl_cyclase"/>
</dbReference>
<dbReference type="Gene3D" id="1.10.340.70">
    <property type="match status" value="1"/>
</dbReference>
<dbReference type="SUPFAM" id="SSF53098">
    <property type="entry name" value="Ribonuclease H-like"/>
    <property type="match status" value="2"/>
</dbReference>
<dbReference type="PROSITE" id="PS50994">
    <property type="entry name" value="INTEGRASE"/>
    <property type="match status" value="1"/>
</dbReference>
<dbReference type="Gene3D" id="3.30.70.270">
    <property type="match status" value="1"/>
</dbReference>
<dbReference type="InterPro" id="IPR012337">
    <property type="entry name" value="RNaseH-like_sf"/>
</dbReference>
<name>A0A2N9I550_FAGSY</name>
<dbReference type="PANTHER" id="PTHR48475:SF2">
    <property type="entry name" value="RIBONUCLEASE H"/>
    <property type="match status" value="1"/>
</dbReference>
<dbReference type="SUPFAM" id="SSF56672">
    <property type="entry name" value="DNA/RNA polymerases"/>
    <property type="match status" value="1"/>
</dbReference>
<dbReference type="CDD" id="cd09279">
    <property type="entry name" value="RNase_HI_like"/>
    <property type="match status" value="1"/>
</dbReference>
<organism evidence="3">
    <name type="scientific">Fagus sylvatica</name>
    <name type="common">Beechnut</name>
    <dbReference type="NCBI Taxonomy" id="28930"/>
    <lineage>
        <taxon>Eukaryota</taxon>
        <taxon>Viridiplantae</taxon>
        <taxon>Streptophyta</taxon>
        <taxon>Embryophyta</taxon>
        <taxon>Tracheophyta</taxon>
        <taxon>Spermatophyta</taxon>
        <taxon>Magnoliopsida</taxon>
        <taxon>eudicotyledons</taxon>
        <taxon>Gunneridae</taxon>
        <taxon>Pentapetalae</taxon>
        <taxon>rosids</taxon>
        <taxon>fabids</taxon>
        <taxon>Fagales</taxon>
        <taxon>Fagaceae</taxon>
        <taxon>Fagus</taxon>
    </lineage>
</organism>
<dbReference type="CDD" id="cd01647">
    <property type="entry name" value="RT_LTR"/>
    <property type="match status" value="1"/>
</dbReference>
<dbReference type="PANTHER" id="PTHR48475">
    <property type="entry name" value="RIBONUCLEASE H"/>
    <property type="match status" value="1"/>
</dbReference>
<evidence type="ECO:0000259" key="1">
    <source>
        <dbReference type="PROSITE" id="PS50879"/>
    </source>
</evidence>
<protein>
    <submittedName>
        <fullName evidence="3">Uncharacterized protein</fullName>
    </submittedName>
</protein>
<dbReference type="InterPro" id="IPR036397">
    <property type="entry name" value="RNaseH_sf"/>
</dbReference>
<gene>
    <name evidence="3" type="ORF">FSB_LOCUS46823</name>
</gene>
<dbReference type="InterPro" id="IPR041577">
    <property type="entry name" value="RT_RNaseH_2"/>
</dbReference>
<dbReference type="InterPro" id="IPR001584">
    <property type="entry name" value="Integrase_cat-core"/>
</dbReference>
<dbReference type="Gene3D" id="3.30.420.10">
    <property type="entry name" value="Ribonuclease H-like superfamily/Ribonuclease H"/>
    <property type="match status" value="2"/>
</dbReference>
<feature type="domain" description="RNase H type-1" evidence="1">
    <location>
        <begin position="664"/>
        <end position="793"/>
    </location>
</feature>
<feature type="domain" description="Integrase catalytic" evidence="2">
    <location>
        <begin position="919"/>
        <end position="1081"/>
    </location>
</feature>
<proteinExistence type="predicted"/>